<dbReference type="Gene3D" id="3.40.50.150">
    <property type="entry name" value="Vaccinia Virus protein VP39"/>
    <property type="match status" value="1"/>
</dbReference>
<gene>
    <name evidence="1" type="ORF">L6773_14085</name>
</gene>
<keyword evidence="1" id="KW-0489">Methyltransferase</keyword>
<keyword evidence="1" id="KW-0808">Transferase</keyword>
<reference evidence="1" key="1">
    <citation type="submission" date="2022-01" db="EMBL/GenBank/DDBJ databases">
        <authorList>
            <person name="Wang Y."/>
        </authorList>
    </citation>
    <scope>NUCLEOTIDE SEQUENCE</scope>
    <source>
        <strain evidence="1">WB101</strain>
    </source>
</reference>
<dbReference type="EMBL" id="JAKLWS010000019">
    <property type="protein sequence ID" value="MCG2589705.1"/>
    <property type="molecule type" value="Genomic_DNA"/>
</dbReference>
<dbReference type="Proteomes" id="UP001165366">
    <property type="component" value="Unassembled WGS sequence"/>
</dbReference>
<organism evidence="1 2">
    <name type="scientific">Rhodohalobacter sulfatireducens</name>
    <dbReference type="NCBI Taxonomy" id="2911366"/>
    <lineage>
        <taxon>Bacteria</taxon>
        <taxon>Pseudomonadati</taxon>
        <taxon>Balneolota</taxon>
        <taxon>Balneolia</taxon>
        <taxon>Balneolales</taxon>
        <taxon>Balneolaceae</taxon>
        <taxon>Rhodohalobacter</taxon>
    </lineage>
</organism>
<dbReference type="Pfam" id="PF13489">
    <property type="entry name" value="Methyltransf_23"/>
    <property type="match status" value="1"/>
</dbReference>
<proteinExistence type="predicted"/>
<comment type="caution">
    <text evidence="1">The sequence shown here is derived from an EMBL/GenBank/DDBJ whole genome shotgun (WGS) entry which is preliminary data.</text>
</comment>
<reference evidence="1" key="2">
    <citation type="submission" date="2024-05" db="EMBL/GenBank/DDBJ databases">
        <title>Rhodohalobacter halophilus gen. nov., sp. nov., a moderately halophilic member of the family Balneolaceae.</title>
        <authorList>
            <person name="Xia J."/>
        </authorList>
    </citation>
    <scope>NUCLEOTIDE SEQUENCE</scope>
    <source>
        <strain evidence="1">WB101</strain>
    </source>
</reference>
<sequence length="231" mass="26984">MAEKDLKYYLGKVRYLANKHMFIKQKITSRDLERFSTLVDSNGKALIVFSEFDHAKIFDDYDEMPHHLFETDKYLEYFDNYPSEAYDSVICMGLLEHMKDPSKLIEKCHSALKPDGKVYIAASSVFSVHRGPENYFHVTHYGAEQLMNKFDWSHIDINGSCGPFRTLGILCQRILLQSEINIIFKPFLELLAWSLPLLDFVVKKQYDGHRRDEDRVIDSMMPSNIWIIGTK</sequence>
<dbReference type="GO" id="GO:0032259">
    <property type="term" value="P:methylation"/>
    <property type="evidence" value="ECO:0007669"/>
    <property type="project" value="UniProtKB-KW"/>
</dbReference>
<dbReference type="SUPFAM" id="SSF53335">
    <property type="entry name" value="S-adenosyl-L-methionine-dependent methyltransferases"/>
    <property type="match status" value="1"/>
</dbReference>
<evidence type="ECO:0000313" key="2">
    <source>
        <dbReference type="Proteomes" id="UP001165366"/>
    </source>
</evidence>
<name>A0ABS9KFR7_9BACT</name>
<dbReference type="GO" id="GO:0008168">
    <property type="term" value="F:methyltransferase activity"/>
    <property type="evidence" value="ECO:0007669"/>
    <property type="project" value="UniProtKB-KW"/>
</dbReference>
<evidence type="ECO:0000313" key="1">
    <source>
        <dbReference type="EMBL" id="MCG2589705.1"/>
    </source>
</evidence>
<keyword evidence="2" id="KW-1185">Reference proteome</keyword>
<dbReference type="RefSeq" id="WP_237855065.1">
    <property type="nucleotide sequence ID" value="NZ_JAKLWS010000019.1"/>
</dbReference>
<accession>A0ABS9KFR7</accession>
<dbReference type="InterPro" id="IPR029063">
    <property type="entry name" value="SAM-dependent_MTases_sf"/>
</dbReference>
<protein>
    <submittedName>
        <fullName evidence="1">Class I SAM-dependent methyltransferase</fullName>
    </submittedName>
</protein>